<reference evidence="2 3" key="1">
    <citation type="submission" date="2006-09" db="EMBL/GenBank/DDBJ databases">
        <title>Sequence and annotation of the 288-kb ATCV-1 virus that infects an endosymbiotic Chlorella strain of the heliozoon Acanthocystis turfacea.</title>
        <authorList>
            <person name="Fitzgerald L.A."/>
            <person name="Graves M.V."/>
            <person name="Li X."/>
            <person name="Pfitzner A.J.P."/>
            <person name="Hartigan J."/>
            <person name="Van Etten J.L."/>
        </authorList>
    </citation>
    <scope>NUCLEOTIDE SEQUENCE [LARGE SCALE GENOMIC DNA]</scope>
    <source>
        <strain evidence="2 3">ATCV-1</strain>
    </source>
</reference>
<dbReference type="RefSeq" id="YP_001427009.1">
    <property type="nucleotide sequence ID" value="NC_008724.1"/>
</dbReference>
<protein>
    <submittedName>
        <fullName evidence="2">Uncharacterized protein Z528L</fullName>
    </submittedName>
</protein>
<keyword evidence="3" id="KW-1185">Reference proteome</keyword>
<gene>
    <name evidence="2" type="primary">Z528L</name>
    <name evidence="2" type="ORF">ATCV1_Z528L</name>
</gene>
<evidence type="ECO:0000256" key="1">
    <source>
        <dbReference type="SAM" id="MobiDB-lite"/>
    </source>
</evidence>
<dbReference type="Proteomes" id="UP000202420">
    <property type="component" value="Segment"/>
</dbReference>
<dbReference type="GeneID" id="5470729"/>
<dbReference type="OrthoDB" id="19980at10239"/>
<organism evidence="2 3">
    <name type="scientific">Chlorovirus heliozoae</name>
    <dbReference type="NCBI Taxonomy" id="322019"/>
    <lineage>
        <taxon>Viruses</taxon>
        <taxon>Varidnaviria</taxon>
        <taxon>Bamfordvirae</taxon>
        <taxon>Nucleocytoviricota</taxon>
        <taxon>Megaviricetes</taxon>
        <taxon>Algavirales</taxon>
        <taxon>Phycodnaviridae</taxon>
        <taxon>Chlorovirus</taxon>
    </lineage>
</organism>
<accession>A7K9D8</accession>
<name>A7K9D8_9PHYC</name>
<dbReference type="EMBL" id="EF101928">
    <property type="protein sequence ID" value="ABT16662.1"/>
    <property type="molecule type" value="Genomic_DNA"/>
</dbReference>
<dbReference type="KEGG" id="vg:5470729"/>
<feature type="compositionally biased region" description="Acidic residues" evidence="1">
    <location>
        <begin position="126"/>
        <end position="141"/>
    </location>
</feature>
<proteinExistence type="predicted"/>
<evidence type="ECO:0000313" key="2">
    <source>
        <dbReference type="EMBL" id="ABT16662.1"/>
    </source>
</evidence>
<sequence length="141" mass="15763">MPHVSRSHRYSSAFVNVRVRTSDDYGEECPVCMRVWCQEDACNRTCVQTSCCLQFFCASCVTKISQKCNCESDCKNVVFICPFCRSISKTETVALFVGNKRPCKKCKDSDKPVEPSPAAEATDTACDNDDNNDDNNDEAED</sequence>
<evidence type="ECO:0000313" key="3">
    <source>
        <dbReference type="Proteomes" id="UP000202420"/>
    </source>
</evidence>
<feature type="region of interest" description="Disordered" evidence="1">
    <location>
        <begin position="103"/>
        <end position="141"/>
    </location>
</feature>